<sequence length="259" mass="29954">MRIFSTKTVFLTLLTFTVFGSCWFVYNYLSTTKNQHNAYNYYPLNHQLTLQGLKKASQIIPVDTSNLILVTDITEREDIYNPHLLFFAKENNALVLKTACYFSSERVDSILGKKIIASLNTYRQQRSDSFKKDLPPGFQLKYNNSNNSKGRKSDKLIQSIYANKELSVIIHTLVSDNNYEGLQKDKKPEYENFYLPYTLSLALSELQFDYTNHIVFQTIQSSSNTGLVIDQMIVENSSLIDNFYDELLESINAYYGIRK</sequence>
<comment type="caution">
    <text evidence="1">The sequence shown here is derived from an EMBL/GenBank/DDBJ whole genome shotgun (WGS) entry which is preliminary data.</text>
</comment>
<dbReference type="PROSITE" id="PS51257">
    <property type="entry name" value="PROKAR_LIPOPROTEIN"/>
    <property type="match status" value="1"/>
</dbReference>
<dbReference type="EMBL" id="BAAAFH010000007">
    <property type="protein sequence ID" value="GAA0875045.1"/>
    <property type="molecule type" value="Genomic_DNA"/>
</dbReference>
<dbReference type="Proteomes" id="UP001501126">
    <property type="component" value="Unassembled WGS sequence"/>
</dbReference>
<gene>
    <name evidence="1" type="ORF">GCM10009118_14530</name>
</gene>
<proteinExistence type="predicted"/>
<name>A0ABN1MNY9_9FLAO</name>
<organism evidence="1 2">
    <name type="scientific">Wandonia haliotis</name>
    <dbReference type="NCBI Taxonomy" id="574963"/>
    <lineage>
        <taxon>Bacteria</taxon>
        <taxon>Pseudomonadati</taxon>
        <taxon>Bacteroidota</taxon>
        <taxon>Flavobacteriia</taxon>
        <taxon>Flavobacteriales</taxon>
        <taxon>Crocinitomicaceae</taxon>
        <taxon>Wandonia</taxon>
    </lineage>
</organism>
<dbReference type="RefSeq" id="WP_343786086.1">
    <property type="nucleotide sequence ID" value="NZ_BAAAFH010000007.1"/>
</dbReference>
<protein>
    <submittedName>
        <fullName evidence="1">Uncharacterized protein</fullName>
    </submittedName>
</protein>
<reference evidence="1 2" key="1">
    <citation type="journal article" date="2019" name="Int. J. Syst. Evol. Microbiol.">
        <title>The Global Catalogue of Microorganisms (GCM) 10K type strain sequencing project: providing services to taxonomists for standard genome sequencing and annotation.</title>
        <authorList>
            <consortium name="The Broad Institute Genomics Platform"/>
            <consortium name="The Broad Institute Genome Sequencing Center for Infectious Disease"/>
            <person name="Wu L."/>
            <person name="Ma J."/>
        </authorList>
    </citation>
    <scope>NUCLEOTIDE SEQUENCE [LARGE SCALE GENOMIC DNA]</scope>
    <source>
        <strain evidence="1 2">JCM 16083</strain>
    </source>
</reference>
<accession>A0ABN1MNY9</accession>
<evidence type="ECO:0000313" key="1">
    <source>
        <dbReference type="EMBL" id="GAA0875045.1"/>
    </source>
</evidence>
<keyword evidence="2" id="KW-1185">Reference proteome</keyword>
<evidence type="ECO:0000313" key="2">
    <source>
        <dbReference type="Proteomes" id="UP001501126"/>
    </source>
</evidence>